<evidence type="ECO:0000313" key="22">
    <source>
        <dbReference type="Proteomes" id="UP000076872"/>
    </source>
</evidence>
<evidence type="ECO:0000256" key="9">
    <source>
        <dbReference type="ARBA" id="ARBA00022989"/>
    </source>
</evidence>
<evidence type="ECO:0000256" key="3">
    <source>
        <dbReference type="ARBA" id="ARBA00022475"/>
    </source>
</evidence>
<dbReference type="FunFam" id="3.40.710.10:FF:000095">
    <property type="entry name" value="Penicillin-binding protein 2x"/>
    <property type="match status" value="1"/>
</dbReference>
<dbReference type="PANTHER" id="PTHR30627">
    <property type="entry name" value="PEPTIDOGLYCAN D,D-TRANSPEPTIDASE"/>
    <property type="match status" value="1"/>
</dbReference>
<evidence type="ECO:0000256" key="14">
    <source>
        <dbReference type="ARBA" id="ARBA00055980"/>
    </source>
</evidence>
<evidence type="ECO:0000256" key="6">
    <source>
        <dbReference type="ARBA" id="ARBA00022737"/>
    </source>
</evidence>
<evidence type="ECO:0000256" key="4">
    <source>
        <dbReference type="ARBA" id="ARBA00022618"/>
    </source>
</evidence>
<name>A0A0L7Y017_LACPN</name>
<dbReference type="GO" id="GO:0071555">
    <property type="term" value="P:cell wall organization"/>
    <property type="evidence" value="ECO:0007669"/>
    <property type="project" value="UniProtKB-KW"/>
</dbReference>
<keyword evidence="5 15" id="KW-0812">Transmembrane</keyword>
<dbReference type="GO" id="GO:0009252">
    <property type="term" value="P:peptidoglycan biosynthetic process"/>
    <property type="evidence" value="ECO:0007669"/>
    <property type="project" value="UniProtKB-KW"/>
</dbReference>
<dbReference type="InterPro" id="IPR036138">
    <property type="entry name" value="PBP_dimer_sf"/>
</dbReference>
<dbReference type="EMBL" id="LUXO01000008">
    <property type="protein sequence ID" value="KZV06068.1"/>
    <property type="molecule type" value="Genomic_DNA"/>
</dbReference>
<dbReference type="GO" id="GO:0008360">
    <property type="term" value="P:regulation of cell shape"/>
    <property type="evidence" value="ECO:0007669"/>
    <property type="project" value="UniProtKB-KW"/>
</dbReference>
<proteinExistence type="inferred from homology"/>
<reference evidence="21 26" key="3">
    <citation type="submission" date="2020-12" db="EMBL/GenBank/DDBJ databases">
        <title>Whole genome sequencing of Lactobacillus plantarum PC518.</title>
        <authorList>
            <person name="Guo Q."/>
        </authorList>
    </citation>
    <scope>NUCLEOTIDE SEQUENCE [LARGE SCALE GENOMIC DNA]</scope>
    <source>
        <strain evidence="21 26">PC518</strain>
    </source>
</reference>
<dbReference type="Gene3D" id="3.40.710.10">
    <property type="entry name" value="DD-peptidase/beta-lactamase superfamily"/>
    <property type="match status" value="1"/>
</dbReference>
<accession>A0A0L7Y017</accession>
<organism evidence="18 23">
    <name type="scientific">Lactiplantibacillus plantarum</name>
    <name type="common">Lactobacillus plantarum</name>
    <dbReference type="NCBI Taxonomy" id="1590"/>
    <lineage>
        <taxon>Bacteria</taxon>
        <taxon>Bacillati</taxon>
        <taxon>Bacillota</taxon>
        <taxon>Bacilli</taxon>
        <taxon>Lactobacillales</taxon>
        <taxon>Lactobacillaceae</taxon>
        <taxon>Lactiplantibacillus</taxon>
    </lineage>
</organism>
<evidence type="ECO:0000313" key="19">
    <source>
        <dbReference type="EMBL" id="KZV06068.1"/>
    </source>
</evidence>
<evidence type="ECO:0000313" key="23">
    <source>
        <dbReference type="Proteomes" id="UP000076882"/>
    </source>
</evidence>
<dbReference type="SUPFAM" id="SSF56519">
    <property type="entry name" value="Penicillin binding protein dimerisation domain"/>
    <property type="match status" value="1"/>
</dbReference>
<dbReference type="InterPro" id="IPR012338">
    <property type="entry name" value="Beta-lactam/transpept-like"/>
</dbReference>
<dbReference type="KEGG" id="lpb:SH83_09310"/>
<dbReference type="Pfam" id="PF03793">
    <property type="entry name" value="PASTA"/>
    <property type="match status" value="2"/>
</dbReference>
<evidence type="ECO:0000256" key="1">
    <source>
        <dbReference type="ARBA" id="ARBA00004162"/>
    </source>
</evidence>
<dbReference type="Proteomes" id="UP000076882">
    <property type="component" value="Unassembled WGS sequence"/>
</dbReference>
<evidence type="ECO:0000313" key="26">
    <source>
        <dbReference type="Proteomes" id="UP000595466"/>
    </source>
</evidence>
<dbReference type="Proteomes" id="UP000076872">
    <property type="component" value="Unassembled WGS sequence"/>
</dbReference>
<dbReference type="GO" id="GO:0008658">
    <property type="term" value="F:penicillin binding"/>
    <property type="evidence" value="ECO:0007669"/>
    <property type="project" value="InterPro"/>
</dbReference>
<keyword evidence="9 15" id="KW-1133">Transmembrane helix</keyword>
<dbReference type="GO" id="GO:0051301">
    <property type="term" value="P:cell division"/>
    <property type="evidence" value="ECO:0007669"/>
    <property type="project" value="UniProtKB-KW"/>
</dbReference>
<evidence type="ECO:0000256" key="7">
    <source>
        <dbReference type="ARBA" id="ARBA00022960"/>
    </source>
</evidence>
<dbReference type="InterPro" id="IPR050515">
    <property type="entry name" value="Beta-lactam/transpept"/>
</dbReference>
<dbReference type="GO" id="GO:0005886">
    <property type="term" value="C:plasma membrane"/>
    <property type="evidence" value="ECO:0007669"/>
    <property type="project" value="UniProtKB-SubCell"/>
</dbReference>
<keyword evidence="6" id="KW-0677">Repeat</keyword>
<comment type="subcellular location">
    <subcellularLocation>
        <location evidence="1">Cell membrane</location>
        <topology evidence="1">Single-pass membrane protein</topology>
    </subcellularLocation>
</comment>
<dbReference type="Proteomes" id="UP000094892">
    <property type="component" value="Unassembled WGS sequence"/>
</dbReference>
<dbReference type="GO" id="GO:0046677">
    <property type="term" value="P:response to antibiotic"/>
    <property type="evidence" value="ECO:0007669"/>
    <property type="project" value="UniProtKB-KW"/>
</dbReference>
<comment type="function">
    <text evidence="14">A transpeptidase that forms peptide cross-links between adjacent glycan strands in cell wall peptidoglycan (PG). Part of the divisome machinery that synthesizes the septal cross wall. Beta-lactams inactivate the PBPs by acylating an essential serine residue in the active site of these proteins.</text>
</comment>
<keyword evidence="8" id="KW-0573">Peptidoglycan synthesis</keyword>
<dbReference type="EMBL" id="LUXM01000040">
    <property type="protein sequence ID" value="KZU92292.1"/>
    <property type="molecule type" value="Genomic_DNA"/>
</dbReference>
<dbReference type="Pfam" id="PF00905">
    <property type="entry name" value="Transpeptidase"/>
    <property type="match status" value="1"/>
</dbReference>
<evidence type="ECO:0000256" key="12">
    <source>
        <dbReference type="ARBA" id="ARBA00023306"/>
    </source>
</evidence>
<reference evidence="20 25" key="2">
    <citation type="submission" date="2016-08" db="EMBL/GenBank/DDBJ databases">
        <title>Genome sequencing of Lactobacillus plantarum JSA22, isolated from fermented soybean paste.</title>
        <authorList>
            <person name="Choi H.S."/>
        </authorList>
    </citation>
    <scope>NUCLEOTIDE SEQUENCE [LARGE SCALE GENOMIC DNA]</scope>
    <source>
        <strain evidence="20 25">JSA22</strain>
    </source>
</reference>
<dbReference type="Gene3D" id="3.90.1310.10">
    <property type="entry name" value="Penicillin-binding protein 2a (Domain 2)"/>
    <property type="match status" value="1"/>
</dbReference>
<dbReference type="SUPFAM" id="SSF54184">
    <property type="entry name" value="Penicillin-binding protein 2x (pbp-2x), c-terminal domain"/>
    <property type="match status" value="2"/>
</dbReference>
<keyword evidence="12" id="KW-0131">Cell cycle</keyword>
<evidence type="ECO:0000313" key="20">
    <source>
        <dbReference type="EMBL" id="ODO62040.1"/>
    </source>
</evidence>
<keyword evidence="11" id="KW-0046">Antibiotic resistance</keyword>
<comment type="similarity">
    <text evidence="2">Belongs to the transpeptidase family.</text>
</comment>
<keyword evidence="3" id="KW-1003">Cell membrane</keyword>
<dbReference type="Gene3D" id="2.20.70.70">
    <property type="match status" value="1"/>
</dbReference>
<dbReference type="EMBL" id="LUWI01000029">
    <property type="protein sequence ID" value="KZU02468.1"/>
    <property type="molecule type" value="Genomic_DNA"/>
</dbReference>
<evidence type="ECO:0000313" key="18">
    <source>
        <dbReference type="EMBL" id="KZU92292.1"/>
    </source>
</evidence>
<protein>
    <submittedName>
        <fullName evidence="18">Cell division protein FtsI (Peptidoglycansynthetase)</fullName>
    </submittedName>
    <submittedName>
        <fullName evidence="21">PASTA domain-containing protein</fullName>
    </submittedName>
    <submittedName>
        <fullName evidence="20">Penicillin-binding protein 2x</fullName>
    </submittedName>
</protein>
<dbReference type="PROSITE" id="PS51178">
    <property type="entry name" value="PASTA"/>
    <property type="match status" value="2"/>
</dbReference>
<feature type="transmembrane region" description="Helical" evidence="15">
    <location>
        <begin position="21"/>
        <end position="45"/>
    </location>
</feature>
<dbReference type="GeneID" id="77215574"/>
<dbReference type="EMBL" id="CP066817">
    <property type="protein sequence ID" value="QQM62090.1"/>
    <property type="molecule type" value="Genomic_DNA"/>
</dbReference>
<dbReference type="Proteomes" id="UP000076989">
    <property type="component" value="Unassembled WGS sequence"/>
</dbReference>
<keyword evidence="10 15" id="KW-0472">Membrane</keyword>
<evidence type="ECO:0000256" key="2">
    <source>
        <dbReference type="ARBA" id="ARBA00007171"/>
    </source>
</evidence>
<dbReference type="PATRIC" id="fig|1590.143.peg.1481"/>
<dbReference type="OMA" id="TVYCAIQ"/>
<feature type="domain" description="PASTA" evidence="16">
    <location>
        <begin position="597"/>
        <end position="657"/>
    </location>
</feature>
<gene>
    <name evidence="21" type="ORF">JH395_06050</name>
    <name evidence="18" type="ORF">Lp19_3578</name>
    <name evidence="20" type="ORF">LPJSA22_02020</name>
    <name evidence="19" type="ORF">NAB2_0337</name>
    <name evidence="17" type="ORF">Nizo2260_2109</name>
</gene>
<sequence length="713" mass="77263">MNKNKQRMTSKRSPKQNRRIFGQWLFFGAIAVFGVLIIRFSYIAIVRHVNGVNLVEATKKLYTEDQTITAKRGTIYTANGDPIAEDTSTYTVYAIMAKNQQSASGKALYVKNNAKAARVLSKYLPISYKKALATLQKGAGKFQIEFGTAGKNISLTTKEKIDAQNVAGLHFIESEARLYPNGTFASHLVGLTTSKSQKDTDQTRLTGSMGIELAFNKQLSGTDGRKTITKSGYQGSTETGKKVKDGDNIYTTIDSKLQTLLETKVSQVNAKVSPKSMTATLMNAKTGAILATTQRPTFNAQTKTGLSKMWRNLLVEDTYEPGSTMKVFTMAAAIDSGKYNANVTVPTGEYKIGNNTVPDWNTSGWGNITYAKGFALSSNTAMAHLEQAMGAKTWLKYIKRFGLRESTNSGLDNEQSGSIQFTYPIEQADTAFGQGIQVTAMQMLRGFTAIANHGKMLQPYFISKITNPNTNKTVYTGKKKVVSQPISSKTASKVLDHMQDVVYKSYGTGSSYKISGYRIAAKTGTAQVSNGSTYEQGDNTYLYSVVGMAPAKNPKYIMYITMKQPTLNGSSASDDMAEIFDTVMKRALEEQKASETKATTIKMKDLTSKSTSAAKKAAKKQGLDVVVVGKGSRVVKQSISSGTVVSSGQRVILVTNGQMYMPNLSGWSASEVADFATLTGVKLTTSGTGYVKTQSVTAGNPIEAKQAISVTLK</sequence>
<dbReference type="InterPro" id="IPR005543">
    <property type="entry name" value="PASTA_dom"/>
</dbReference>
<dbReference type="Pfam" id="PF03717">
    <property type="entry name" value="PBP_dimer"/>
    <property type="match status" value="1"/>
</dbReference>
<dbReference type="InterPro" id="IPR001460">
    <property type="entry name" value="PCN-bd_Tpept"/>
</dbReference>
<dbReference type="AlphaFoldDB" id="A0A0L7Y017"/>
<dbReference type="CDD" id="cd06575">
    <property type="entry name" value="PASTA_Pbp2x-like_2"/>
    <property type="match status" value="1"/>
</dbReference>
<keyword evidence="7" id="KW-0133">Cell shape</keyword>
<dbReference type="SMART" id="SM00740">
    <property type="entry name" value="PASTA"/>
    <property type="match status" value="2"/>
</dbReference>
<reference evidence="22 23" key="1">
    <citation type="submission" date="2016-03" db="EMBL/GenBank/DDBJ databases">
        <title>Comparative genomics of 54 Lactobacillus plantarum strains reveals genomic uncoupling from niche constraints.</title>
        <authorList>
            <person name="Martino M.E."/>
        </authorList>
    </citation>
    <scope>NUCLEOTIDE SEQUENCE [LARGE SCALE GENOMIC DNA]</scope>
    <source>
        <strain evidence="18 23">19.1</strain>
        <strain evidence="19 22">NAB2</strain>
        <strain evidence="17 24">Nizo2260</strain>
    </source>
</reference>
<dbReference type="SUPFAM" id="SSF56601">
    <property type="entry name" value="beta-lactamase/transpeptidase-like"/>
    <property type="match status" value="1"/>
</dbReference>
<dbReference type="Gene3D" id="3.30.70.2110">
    <property type="match status" value="1"/>
</dbReference>
<dbReference type="PANTHER" id="PTHR30627:SF26">
    <property type="entry name" value="PENICILLIN-BINDING PROTEIN 2B"/>
    <property type="match status" value="1"/>
</dbReference>
<evidence type="ECO:0000313" key="25">
    <source>
        <dbReference type="Proteomes" id="UP000094892"/>
    </source>
</evidence>
<evidence type="ECO:0000256" key="8">
    <source>
        <dbReference type="ARBA" id="ARBA00022984"/>
    </source>
</evidence>
<dbReference type="Proteomes" id="UP000595466">
    <property type="component" value="Chromosome"/>
</dbReference>
<dbReference type="RefSeq" id="WP_003640860.1">
    <property type="nucleotide sequence ID" value="NZ_AP018405.1"/>
</dbReference>
<dbReference type="InterPro" id="IPR005311">
    <property type="entry name" value="PBP_dimer"/>
</dbReference>
<dbReference type="EMBL" id="MCOL01000001">
    <property type="protein sequence ID" value="ODO62040.1"/>
    <property type="molecule type" value="Genomic_DNA"/>
</dbReference>
<keyword evidence="13" id="KW-0961">Cell wall biogenesis/degradation</keyword>
<evidence type="ECO:0000256" key="11">
    <source>
        <dbReference type="ARBA" id="ARBA00023251"/>
    </source>
</evidence>
<evidence type="ECO:0000313" key="17">
    <source>
        <dbReference type="EMBL" id="KZU02468.1"/>
    </source>
</evidence>
<evidence type="ECO:0000313" key="21">
    <source>
        <dbReference type="EMBL" id="QQM62090.1"/>
    </source>
</evidence>
<evidence type="ECO:0000256" key="15">
    <source>
        <dbReference type="SAM" id="Phobius"/>
    </source>
</evidence>
<evidence type="ECO:0000313" key="24">
    <source>
        <dbReference type="Proteomes" id="UP000076989"/>
    </source>
</evidence>
<evidence type="ECO:0000256" key="10">
    <source>
        <dbReference type="ARBA" id="ARBA00023136"/>
    </source>
</evidence>
<keyword evidence="4 18" id="KW-0132">Cell division</keyword>
<evidence type="ECO:0000256" key="5">
    <source>
        <dbReference type="ARBA" id="ARBA00022692"/>
    </source>
</evidence>
<evidence type="ECO:0000256" key="13">
    <source>
        <dbReference type="ARBA" id="ARBA00023316"/>
    </source>
</evidence>
<feature type="domain" description="PASTA" evidence="16">
    <location>
        <begin position="658"/>
        <end position="713"/>
    </location>
</feature>
<evidence type="ECO:0000259" key="16">
    <source>
        <dbReference type="PROSITE" id="PS51178"/>
    </source>
</evidence>